<dbReference type="InterPro" id="IPR029063">
    <property type="entry name" value="SAM-dependent_MTases_sf"/>
</dbReference>
<evidence type="ECO:0000313" key="2">
    <source>
        <dbReference type="EMBL" id="MCA9375219.1"/>
    </source>
</evidence>
<dbReference type="Gene3D" id="3.40.50.150">
    <property type="entry name" value="Vaccinia Virus protein VP39"/>
    <property type="match status" value="1"/>
</dbReference>
<dbReference type="InterPro" id="IPR000241">
    <property type="entry name" value="RlmKL-like_Mtase"/>
</dbReference>
<dbReference type="Proteomes" id="UP000748332">
    <property type="component" value="Unassembled WGS sequence"/>
</dbReference>
<comment type="caution">
    <text evidence="2">The sequence shown here is derived from an EMBL/GenBank/DDBJ whole genome shotgun (WGS) entry which is preliminary data.</text>
</comment>
<dbReference type="AlphaFoldDB" id="A0A955HZ25"/>
<accession>A0A955HZ25</accession>
<dbReference type="SUPFAM" id="SSF53335">
    <property type="entry name" value="S-adenosyl-L-methionine-dependent methyltransferases"/>
    <property type="match status" value="1"/>
</dbReference>
<reference evidence="2" key="2">
    <citation type="journal article" date="2021" name="Microbiome">
        <title>Successional dynamics and alternative stable states in a saline activated sludge microbial community over 9 years.</title>
        <authorList>
            <person name="Wang Y."/>
            <person name="Ye J."/>
            <person name="Ju F."/>
            <person name="Liu L."/>
            <person name="Boyd J.A."/>
            <person name="Deng Y."/>
            <person name="Parks D.H."/>
            <person name="Jiang X."/>
            <person name="Yin X."/>
            <person name="Woodcroft B.J."/>
            <person name="Tyson G.W."/>
            <person name="Hugenholtz P."/>
            <person name="Polz M.F."/>
            <person name="Zhang T."/>
        </authorList>
    </citation>
    <scope>NUCLEOTIDE SEQUENCE</scope>
    <source>
        <strain evidence="2">HKST-UBA16</strain>
    </source>
</reference>
<feature type="domain" description="Ribosomal RNA large subunit methyltransferase K/L-like methyltransferase" evidence="1">
    <location>
        <begin position="185"/>
        <end position="223"/>
    </location>
</feature>
<evidence type="ECO:0000313" key="3">
    <source>
        <dbReference type="Proteomes" id="UP000748332"/>
    </source>
</evidence>
<evidence type="ECO:0000259" key="1">
    <source>
        <dbReference type="Pfam" id="PF01170"/>
    </source>
</evidence>
<feature type="non-terminal residue" evidence="2">
    <location>
        <position position="224"/>
    </location>
</feature>
<name>A0A955HZ25_9BACT</name>
<protein>
    <recommendedName>
        <fullName evidence="1">Ribosomal RNA large subunit methyltransferase K/L-like methyltransferase domain-containing protein</fullName>
    </recommendedName>
</protein>
<proteinExistence type="predicted"/>
<organism evidence="2 3">
    <name type="scientific">Candidatus Dojkabacteria bacterium</name>
    <dbReference type="NCBI Taxonomy" id="2099670"/>
    <lineage>
        <taxon>Bacteria</taxon>
        <taxon>Candidatus Dojkabacteria</taxon>
    </lineage>
</organism>
<reference evidence="2" key="1">
    <citation type="submission" date="2020-04" db="EMBL/GenBank/DDBJ databases">
        <authorList>
            <person name="Zhang T."/>
        </authorList>
    </citation>
    <scope>NUCLEOTIDE SEQUENCE</scope>
    <source>
        <strain evidence="2">HKST-UBA16</strain>
    </source>
</reference>
<sequence>MQYFFIPGRLQDLSTEELKSVLKIFSKSKYSVDATNKGFILVDSDCSAETMREIFNRLGGFVKFGKILSEQEERDFLNKYLSKGRITFGVSRVGIESGSIKVKKLATEIKDYFKQNNVSARYVGGKGLAFLSSAEISGNKVLENGFEIVNLETRVGDLLTGNTVAVQDIDDFTKRDYGRPVADKKMGMLPTKLARIMLNLAELESGSTVWDPFCGSGTILTEAL</sequence>
<gene>
    <name evidence="2" type="ORF">KC622_02725</name>
</gene>
<dbReference type="EMBL" id="JAGQLM010000117">
    <property type="protein sequence ID" value="MCA9375219.1"/>
    <property type="molecule type" value="Genomic_DNA"/>
</dbReference>
<dbReference type="Pfam" id="PF01170">
    <property type="entry name" value="UPF0020"/>
    <property type="match status" value="1"/>
</dbReference>